<dbReference type="PROSITE" id="PS50110">
    <property type="entry name" value="RESPONSE_REGULATORY"/>
    <property type="match status" value="1"/>
</dbReference>
<dbReference type="STRING" id="326427.Cagg_0168"/>
<keyword evidence="9" id="KW-1185">Reference proteome</keyword>
<proteinExistence type="predicted"/>
<evidence type="ECO:0000256" key="5">
    <source>
        <dbReference type="ARBA" id="ARBA00023163"/>
    </source>
</evidence>
<evidence type="ECO:0000313" key="8">
    <source>
        <dbReference type="EMBL" id="ACL23119.1"/>
    </source>
</evidence>
<dbReference type="SUPFAM" id="SSF46894">
    <property type="entry name" value="C-terminal effector domain of the bipartite response regulators"/>
    <property type="match status" value="1"/>
</dbReference>
<evidence type="ECO:0000256" key="4">
    <source>
        <dbReference type="ARBA" id="ARBA00023125"/>
    </source>
</evidence>
<dbReference type="Gene3D" id="6.10.250.690">
    <property type="match status" value="1"/>
</dbReference>
<dbReference type="InterPro" id="IPR001789">
    <property type="entry name" value="Sig_transdc_resp-reg_receiver"/>
</dbReference>
<dbReference type="SUPFAM" id="SSF52172">
    <property type="entry name" value="CheY-like"/>
    <property type="match status" value="1"/>
</dbReference>
<name>B8GCR9_CHLAD</name>
<dbReference type="KEGG" id="cag:Cagg_0168"/>
<keyword evidence="2" id="KW-0902">Two-component regulatory system</keyword>
<accession>B8GCR9</accession>
<dbReference type="GO" id="GO:0032993">
    <property type="term" value="C:protein-DNA complex"/>
    <property type="evidence" value="ECO:0007669"/>
    <property type="project" value="TreeGrafter"/>
</dbReference>
<dbReference type="CDD" id="cd00156">
    <property type="entry name" value="REC"/>
    <property type="match status" value="1"/>
</dbReference>
<evidence type="ECO:0000256" key="3">
    <source>
        <dbReference type="ARBA" id="ARBA00023015"/>
    </source>
</evidence>
<evidence type="ECO:0000259" key="7">
    <source>
        <dbReference type="PROSITE" id="PS50110"/>
    </source>
</evidence>
<dbReference type="GO" id="GO:0005829">
    <property type="term" value="C:cytosol"/>
    <property type="evidence" value="ECO:0007669"/>
    <property type="project" value="TreeGrafter"/>
</dbReference>
<evidence type="ECO:0000313" key="9">
    <source>
        <dbReference type="Proteomes" id="UP000002508"/>
    </source>
</evidence>
<dbReference type="InterPro" id="IPR016032">
    <property type="entry name" value="Sig_transdc_resp-reg_C-effctor"/>
</dbReference>
<dbReference type="HOGENOM" id="CLU_1243490_0_0_0"/>
<reference evidence="8" key="1">
    <citation type="submission" date="2008-12" db="EMBL/GenBank/DDBJ databases">
        <title>Complete sequence of Chloroflexus aggregans DSM 9485.</title>
        <authorList>
            <consortium name="US DOE Joint Genome Institute"/>
            <person name="Lucas S."/>
            <person name="Copeland A."/>
            <person name="Lapidus A."/>
            <person name="Glavina del Rio T."/>
            <person name="Dalin E."/>
            <person name="Tice H."/>
            <person name="Pitluck S."/>
            <person name="Foster B."/>
            <person name="Larimer F."/>
            <person name="Land M."/>
            <person name="Hauser L."/>
            <person name="Kyrpides N."/>
            <person name="Mikhailova N."/>
            <person name="Bryant D."/>
            <person name="Richardson P."/>
        </authorList>
    </citation>
    <scope>NUCLEOTIDE SEQUENCE</scope>
    <source>
        <strain evidence="8">DSM 9485</strain>
    </source>
</reference>
<sequence>MRVPYGVLLGGLGSYVDSYLASLLTDAGYQVWVAIGQQAVINTLSRQVEVALIDLPGSTYLDQMVRLHADFTGILCIIGPRNDQLIVAALEGGADDYIPRPFRSDELLARLRAQLRRRQRYLPPPFSIGRLHFDLAQRTVTYAETPLALDLSTFTLLRVLAEKPYHILPANEVADLVWGRGNEHRHQLLAQTWQRLCQQLDNAPELCGNPTQGLGLTSPNAV</sequence>
<dbReference type="InterPro" id="IPR039420">
    <property type="entry name" value="WalR-like"/>
</dbReference>
<dbReference type="Gene3D" id="1.10.10.10">
    <property type="entry name" value="Winged helix-like DNA-binding domain superfamily/Winged helix DNA-binding domain"/>
    <property type="match status" value="1"/>
</dbReference>
<dbReference type="PANTHER" id="PTHR48111:SF21">
    <property type="entry name" value="DNA-BINDING DUAL MASTER TRANSCRIPTIONAL REGULATOR RPAA"/>
    <property type="match status" value="1"/>
</dbReference>
<keyword evidence="1 6" id="KW-0597">Phosphoprotein</keyword>
<dbReference type="PANTHER" id="PTHR48111">
    <property type="entry name" value="REGULATOR OF RPOS"/>
    <property type="match status" value="1"/>
</dbReference>
<feature type="domain" description="Response regulatory" evidence="7">
    <location>
        <begin position="6"/>
        <end position="115"/>
    </location>
</feature>
<evidence type="ECO:0000256" key="6">
    <source>
        <dbReference type="PROSITE-ProRule" id="PRU00169"/>
    </source>
</evidence>
<feature type="modified residue" description="4-aspartylphosphate" evidence="6">
    <location>
        <position position="54"/>
    </location>
</feature>
<dbReference type="GO" id="GO:0000976">
    <property type="term" value="F:transcription cis-regulatory region binding"/>
    <property type="evidence" value="ECO:0007669"/>
    <property type="project" value="TreeGrafter"/>
</dbReference>
<dbReference type="GO" id="GO:0000156">
    <property type="term" value="F:phosphorelay response regulator activity"/>
    <property type="evidence" value="ECO:0007669"/>
    <property type="project" value="TreeGrafter"/>
</dbReference>
<dbReference type="InterPro" id="IPR011006">
    <property type="entry name" value="CheY-like_superfamily"/>
</dbReference>
<protein>
    <submittedName>
        <fullName evidence="8">Response regulator receiver protein</fullName>
    </submittedName>
</protein>
<dbReference type="GO" id="GO:0006355">
    <property type="term" value="P:regulation of DNA-templated transcription"/>
    <property type="evidence" value="ECO:0007669"/>
    <property type="project" value="InterPro"/>
</dbReference>
<keyword evidence="5" id="KW-0804">Transcription</keyword>
<keyword evidence="4" id="KW-0238">DNA-binding</keyword>
<evidence type="ECO:0000256" key="2">
    <source>
        <dbReference type="ARBA" id="ARBA00023012"/>
    </source>
</evidence>
<keyword evidence="3" id="KW-0805">Transcription regulation</keyword>
<evidence type="ECO:0000256" key="1">
    <source>
        <dbReference type="ARBA" id="ARBA00022553"/>
    </source>
</evidence>
<dbReference type="eggNOG" id="COG0745">
    <property type="taxonomic scope" value="Bacteria"/>
</dbReference>
<dbReference type="EMBL" id="CP001337">
    <property type="protein sequence ID" value="ACL23119.1"/>
    <property type="molecule type" value="Genomic_DNA"/>
</dbReference>
<organism evidence="8 9">
    <name type="scientific">Chloroflexus aggregans (strain MD-66 / DSM 9485)</name>
    <dbReference type="NCBI Taxonomy" id="326427"/>
    <lineage>
        <taxon>Bacteria</taxon>
        <taxon>Bacillati</taxon>
        <taxon>Chloroflexota</taxon>
        <taxon>Chloroflexia</taxon>
        <taxon>Chloroflexales</taxon>
        <taxon>Chloroflexineae</taxon>
        <taxon>Chloroflexaceae</taxon>
        <taxon>Chloroflexus</taxon>
    </lineage>
</organism>
<dbReference type="AlphaFoldDB" id="B8GCR9"/>
<gene>
    <name evidence="8" type="ordered locus">Cagg_0168</name>
</gene>
<dbReference type="InterPro" id="IPR036388">
    <property type="entry name" value="WH-like_DNA-bd_sf"/>
</dbReference>
<dbReference type="Proteomes" id="UP000002508">
    <property type="component" value="Chromosome"/>
</dbReference>